<evidence type="ECO:0000256" key="1">
    <source>
        <dbReference type="SAM" id="MobiDB-lite"/>
    </source>
</evidence>
<dbReference type="EMBL" id="WNYA01020946">
    <property type="protein sequence ID" value="KAG8538468.1"/>
    <property type="molecule type" value="Genomic_DNA"/>
</dbReference>
<gene>
    <name evidence="2" type="ORF">GDO81_022598</name>
</gene>
<name>A0AAV6YXJ0_ENGPU</name>
<feature type="compositionally biased region" description="Gly residues" evidence="1">
    <location>
        <begin position="11"/>
        <end position="21"/>
    </location>
</feature>
<evidence type="ECO:0000313" key="3">
    <source>
        <dbReference type="Proteomes" id="UP000824782"/>
    </source>
</evidence>
<dbReference type="Proteomes" id="UP000824782">
    <property type="component" value="Unassembled WGS sequence"/>
</dbReference>
<proteinExistence type="predicted"/>
<evidence type="ECO:0000313" key="2">
    <source>
        <dbReference type="EMBL" id="KAG8538468.1"/>
    </source>
</evidence>
<feature type="region of interest" description="Disordered" evidence="1">
    <location>
        <begin position="1"/>
        <end position="29"/>
    </location>
</feature>
<reference evidence="2" key="1">
    <citation type="thesis" date="2020" institute="ProQuest LLC" country="789 East Eisenhower Parkway, Ann Arbor, MI, USA">
        <title>Comparative Genomics and Chromosome Evolution.</title>
        <authorList>
            <person name="Mudd A.B."/>
        </authorList>
    </citation>
    <scope>NUCLEOTIDE SEQUENCE</scope>
    <source>
        <strain evidence="2">237g6f4</strain>
        <tissue evidence="2">Blood</tissue>
    </source>
</reference>
<keyword evidence="3" id="KW-1185">Reference proteome</keyword>
<dbReference type="AlphaFoldDB" id="A0AAV6YXJ0"/>
<organism evidence="2 3">
    <name type="scientific">Engystomops pustulosus</name>
    <name type="common">Tungara frog</name>
    <name type="synonym">Physalaemus pustulosus</name>
    <dbReference type="NCBI Taxonomy" id="76066"/>
    <lineage>
        <taxon>Eukaryota</taxon>
        <taxon>Metazoa</taxon>
        <taxon>Chordata</taxon>
        <taxon>Craniata</taxon>
        <taxon>Vertebrata</taxon>
        <taxon>Euteleostomi</taxon>
        <taxon>Amphibia</taxon>
        <taxon>Batrachia</taxon>
        <taxon>Anura</taxon>
        <taxon>Neobatrachia</taxon>
        <taxon>Hyloidea</taxon>
        <taxon>Leptodactylidae</taxon>
        <taxon>Leiuperinae</taxon>
        <taxon>Engystomops</taxon>
    </lineage>
</organism>
<protein>
    <submittedName>
        <fullName evidence="2">Uncharacterized protein</fullName>
    </submittedName>
</protein>
<comment type="caution">
    <text evidence="2">The sequence shown here is derived from an EMBL/GenBank/DDBJ whole genome shotgun (WGS) entry which is preliminary data.</text>
</comment>
<accession>A0AAV6YXJ0</accession>
<sequence length="112" mass="11827">MERAYSTVPWVGGGGVGGGSVQRGAPAPAAAPRLVSLGQVQSPPARSESADTPLCPRFISAARKGTAPACSSRRRRGLDPPWRIRGRYARRSEERLRSSGPQCTLLALPAYA</sequence>